<accession>A0A183GHY7</accession>
<dbReference type="AlphaFoldDB" id="A0A183GHY7"/>
<feature type="compositionally biased region" description="Basic residues" evidence="1">
    <location>
        <begin position="384"/>
        <end position="398"/>
    </location>
</feature>
<feature type="compositionally biased region" description="Basic and acidic residues" evidence="1">
    <location>
        <begin position="623"/>
        <end position="657"/>
    </location>
</feature>
<keyword evidence="2" id="KW-1185">Reference proteome</keyword>
<organism evidence="2 3">
    <name type="scientific">Heligmosomoides polygyrus</name>
    <name type="common">Parasitic roundworm</name>
    <dbReference type="NCBI Taxonomy" id="6339"/>
    <lineage>
        <taxon>Eukaryota</taxon>
        <taxon>Metazoa</taxon>
        <taxon>Ecdysozoa</taxon>
        <taxon>Nematoda</taxon>
        <taxon>Chromadorea</taxon>
        <taxon>Rhabditida</taxon>
        <taxon>Rhabditina</taxon>
        <taxon>Rhabditomorpha</taxon>
        <taxon>Strongyloidea</taxon>
        <taxon>Heligmosomidae</taxon>
        <taxon>Heligmosomoides</taxon>
    </lineage>
</organism>
<evidence type="ECO:0000313" key="2">
    <source>
        <dbReference type="Proteomes" id="UP000050761"/>
    </source>
</evidence>
<feature type="compositionally biased region" description="Pro residues" evidence="1">
    <location>
        <begin position="450"/>
        <end position="461"/>
    </location>
</feature>
<feature type="compositionally biased region" description="Acidic residues" evidence="1">
    <location>
        <begin position="704"/>
        <end position="719"/>
    </location>
</feature>
<reference evidence="3" key="1">
    <citation type="submission" date="2019-09" db="UniProtKB">
        <authorList>
            <consortium name="WormBaseParasite"/>
        </authorList>
    </citation>
    <scope>IDENTIFICATION</scope>
</reference>
<feature type="compositionally biased region" description="Low complexity" evidence="1">
    <location>
        <begin position="567"/>
        <end position="577"/>
    </location>
</feature>
<proteinExistence type="predicted"/>
<sequence length="719" mass="78294">LSNQDAKARITTGRVNEFPAKTPKLLAEYVMDKLWNLDSNKRPNMEAVVQWLSHYTGIRMQLGTMGTETPIVHQNFAAPVHRDVHFKAVLEENAEQSSAKSRRAVGKPPAASTPKAISPRVSTPRAPTPRGRSVASPRPDGGVQLIARDQALNQAQHDVARIPLPKPAEVLRAPAVPGLRPQLPPILLRPAEVPKAPVSPPRPQLPPILPRPAEVPRSPASPLRQAQFLPPLQPRCAEVPRATAAPVLRPHVPPVLPRPVEVAKAPASPLRQFQFPPQLPRSAEVPRAPGGPLIRSQAFPPQPKFIEAQSAHAAPPLWPQVTPPLDMSVEAQRAIVSPHPRPKTPPEKSVDAQKAVVTPTHCTEEHRRLPKAVDVQKAPSSSPLRHHVPMFKVAKPRKSAAPEYENLIDLNAMTPVGPPEDLEEFSPKKAKATHLGNDEPGEKNDDLPQSPSPVFPQPAEPQPEEVEEELPSPPGKAAHQRVKELPCYRKKGLELSPKQKARSPKKCPESNGTELYKREVDEAKADAVDVEVPERKPSSKKNAPEPLTPNMETNKEPRKPVKGTPESAAASPHASSSQPKEGGPLAHPKEAVAKGKGDESARLRRMPAERSPKRKATSQEKPPPPKETGRTVPFKRETKEAKADVVDVEVPAKESSPKKKAIGSPSPQIEANAKPKEELKGFAVETPTFLTDLAKEAKRPAEGFLEEPTMEDDEEGEGK</sequence>
<feature type="region of interest" description="Disordered" evidence="1">
    <location>
        <begin position="337"/>
        <end position="719"/>
    </location>
</feature>
<feature type="compositionally biased region" description="Basic and acidic residues" evidence="1">
    <location>
        <begin position="436"/>
        <end position="446"/>
    </location>
</feature>
<feature type="compositionally biased region" description="Basic and acidic residues" evidence="1">
    <location>
        <begin position="481"/>
        <end position="493"/>
    </location>
</feature>
<name>A0A183GHY7_HELPZ</name>
<dbReference type="WBParaSite" id="HPBE_0002221101-mRNA-1">
    <property type="protein sequence ID" value="HPBE_0002221101-mRNA-1"/>
    <property type="gene ID" value="HPBE_0002221101"/>
</dbReference>
<protein>
    <submittedName>
        <fullName evidence="3">Protein kinase domain-containing protein</fullName>
    </submittedName>
</protein>
<dbReference type="Proteomes" id="UP000050761">
    <property type="component" value="Unassembled WGS sequence"/>
</dbReference>
<feature type="compositionally biased region" description="Basic and acidic residues" evidence="1">
    <location>
        <begin position="587"/>
        <end position="611"/>
    </location>
</feature>
<evidence type="ECO:0000313" key="3">
    <source>
        <dbReference type="WBParaSite" id="HPBE_0002221101-mRNA-1"/>
    </source>
</evidence>
<feature type="compositionally biased region" description="Basic and acidic residues" evidence="1">
    <location>
        <begin position="515"/>
        <end position="537"/>
    </location>
</feature>
<feature type="region of interest" description="Disordered" evidence="1">
    <location>
        <begin position="93"/>
        <end position="140"/>
    </location>
</feature>
<evidence type="ECO:0000256" key="1">
    <source>
        <dbReference type="SAM" id="MobiDB-lite"/>
    </source>
</evidence>